<sequence>MVPELEKPRVTEIQVRMDCNGCVQKIKKALHGINGIYDIYIDIPQQKLTIIGWADPEKIVKAIKKTRKNATICSHTTALDSESEQPQEGEPSSSDTADHQPGEEAPPQEQAPPTEPPPEPENAPPDVAATQPPPAESASNQPPQSSRPNEVEEVHVVYRNPPDHTNNVRVYSGRVDHYPASQGGPEFGPGYRHEPPQPIHVNHSYHAYKPTPYVTEYEYIRPPPEYTPYSIPEPRRYASYSWPEPPQQQYTHYSRQGAPQHTYYSRQEAPQQHTYYSRQEAPQQHTYYSRQEAPQQRNSRPETPQSSYSRPEPPPQHYSRQEPPPQHYGQPEPPPQKDYADPPQQNRQPEPPQQYTHYNRPEPPRQYTQYSRPEPSALYTYYNRLEPPDYNMHYNGEYYHSSSRNDGITSPFGDEDPNGCKIV</sequence>
<gene>
    <name evidence="5" type="ORF">M8C21_026729</name>
</gene>
<dbReference type="GO" id="GO:0046872">
    <property type="term" value="F:metal ion binding"/>
    <property type="evidence" value="ECO:0007669"/>
    <property type="project" value="UniProtKB-KW"/>
</dbReference>
<evidence type="ECO:0000256" key="1">
    <source>
        <dbReference type="ARBA" id="ARBA00004170"/>
    </source>
</evidence>
<feature type="region of interest" description="Disordered" evidence="3">
    <location>
        <begin position="75"/>
        <end position="151"/>
    </location>
</feature>
<dbReference type="Pfam" id="PF00403">
    <property type="entry name" value="HMA"/>
    <property type="match status" value="1"/>
</dbReference>
<name>A0AAD5D311_AMBAR</name>
<comment type="subcellular location">
    <subcellularLocation>
        <location evidence="1">Membrane</location>
        <topology evidence="1">Peripheral membrane protein</topology>
    </subcellularLocation>
</comment>
<dbReference type="InterPro" id="IPR006121">
    <property type="entry name" value="HMA_dom"/>
</dbReference>
<feature type="region of interest" description="Disordered" evidence="3">
    <location>
        <begin position="175"/>
        <end position="204"/>
    </location>
</feature>
<evidence type="ECO:0000256" key="3">
    <source>
        <dbReference type="SAM" id="MobiDB-lite"/>
    </source>
</evidence>
<accession>A0AAD5D311</accession>
<dbReference type="PANTHER" id="PTHR22814:SF320">
    <property type="entry name" value="OS01G0309800 PROTEIN"/>
    <property type="match status" value="1"/>
</dbReference>
<keyword evidence="6" id="KW-1185">Reference proteome</keyword>
<dbReference type="EMBL" id="JAMZMK010005567">
    <property type="protein sequence ID" value="KAI7752988.1"/>
    <property type="molecule type" value="Genomic_DNA"/>
</dbReference>
<feature type="compositionally biased region" description="Polar residues" evidence="3">
    <location>
        <begin position="137"/>
        <end position="148"/>
    </location>
</feature>
<evidence type="ECO:0000259" key="4">
    <source>
        <dbReference type="PROSITE" id="PS50846"/>
    </source>
</evidence>
<feature type="compositionally biased region" description="Pro residues" evidence="3">
    <location>
        <begin position="109"/>
        <end position="123"/>
    </location>
</feature>
<feature type="domain" description="HMA" evidence="4">
    <location>
        <begin position="8"/>
        <end position="71"/>
    </location>
</feature>
<feature type="compositionally biased region" description="Polar residues" evidence="3">
    <location>
        <begin position="247"/>
        <end position="309"/>
    </location>
</feature>
<dbReference type="GO" id="GO:0009626">
    <property type="term" value="P:plant-type hypersensitive response"/>
    <property type="evidence" value="ECO:0007669"/>
    <property type="project" value="UniProtKB-KW"/>
</dbReference>
<dbReference type="PANTHER" id="PTHR22814">
    <property type="entry name" value="COPPER TRANSPORT PROTEIN ATOX1-RELATED"/>
    <property type="match status" value="1"/>
</dbReference>
<keyword evidence="2" id="KW-0479">Metal-binding</keyword>
<reference evidence="5" key="1">
    <citation type="submission" date="2022-06" db="EMBL/GenBank/DDBJ databases">
        <title>Uncovering the hologenomic basis of an extraordinary plant invasion.</title>
        <authorList>
            <person name="Bieker V.C."/>
            <person name="Martin M.D."/>
            <person name="Gilbert T."/>
            <person name="Hodgins K."/>
            <person name="Battlay P."/>
            <person name="Petersen B."/>
            <person name="Wilson J."/>
        </authorList>
    </citation>
    <scope>NUCLEOTIDE SEQUENCE</scope>
    <source>
        <strain evidence="5">AA19_3_7</strain>
        <tissue evidence="5">Leaf</tissue>
    </source>
</reference>
<feature type="region of interest" description="Disordered" evidence="3">
    <location>
        <begin position="221"/>
        <end position="423"/>
    </location>
</feature>
<dbReference type="Gene3D" id="3.30.70.100">
    <property type="match status" value="1"/>
</dbReference>
<dbReference type="AlphaFoldDB" id="A0AAD5D311"/>
<dbReference type="GO" id="GO:0016020">
    <property type="term" value="C:membrane"/>
    <property type="evidence" value="ECO:0007669"/>
    <property type="project" value="UniProtKB-SubCell"/>
</dbReference>
<dbReference type="Proteomes" id="UP001206925">
    <property type="component" value="Unassembled WGS sequence"/>
</dbReference>
<protein>
    <recommendedName>
        <fullName evidence="4">HMA domain-containing protein</fullName>
    </recommendedName>
</protein>
<dbReference type="InterPro" id="IPR036163">
    <property type="entry name" value="HMA_dom_sf"/>
</dbReference>
<comment type="caution">
    <text evidence="5">The sequence shown here is derived from an EMBL/GenBank/DDBJ whole genome shotgun (WGS) entry which is preliminary data.</text>
</comment>
<evidence type="ECO:0000313" key="5">
    <source>
        <dbReference type="EMBL" id="KAI7752988.1"/>
    </source>
</evidence>
<dbReference type="CDD" id="cd00371">
    <property type="entry name" value="HMA"/>
    <property type="match status" value="1"/>
</dbReference>
<dbReference type="PROSITE" id="PS50846">
    <property type="entry name" value="HMA_2"/>
    <property type="match status" value="1"/>
</dbReference>
<feature type="compositionally biased region" description="Pro residues" evidence="3">
    <location>
        <begin position="311"/>
        <end position="336"/>
    </location>
</feature>
<proteinExistence type="predicted"/>
<evidence type="ECO:0000313" key="6">
    <source>
        <dbReference type="Proteomes" id="UP001206925"/>
    </source>
</evidence>
<evidence type="ECO:0000256" key="2">
    <source>
        <dbReference type="ARBA" id="ARBA00022723"/>
    </source>
</evidence>
<dbReference type="SUPFAM" id="SSF55008">
    <property type="entry name" value="HMA, heavy metal-associated domain"/>
    <property type="match status" value="1"/>
</dbReference>
<organism evidence="5 6">
    <name type="scientific">Ambrosia artemisiifolia</name>
    <name type="common">Common ragweed</name>
    <dbReference type="NCBI Taxonomy" id="4212"/>
    <lineage>
        <taxon>Eukaryota</taxon>
        <taxon>Viridiplantae</taxon>
        <taxon>Streptophyta</taxon>
        <taxon>Embryophyta</taxon>
        <taxon>Tracheophyta</taxon>
        <taxon>Spermatophyta</taxon>
        <taxon>Magnoliopsida</taxon>
        <taxon>eudicotyledons</taxon>
        <taxon>Gunneridae</taxon>
        <taxon>Pentapetalae</taxon>
        <taxon>asterids</taxon>
        <taxon>campanulids</taxon>
        <taxon>Asterales</taxon>
        <taxon>Asteraceae</taxon>
        <taxon>Asteroideae</taxon>
        <taxon>Heliantheae alliance</taxon>
        <taxon>Heliantheae</taxon>
        <taxon>Ambrosia</taxon>
    </lineage>
</organism>